<evidence type="ECO:0000313" key="4">
    <source>
        <dbReference type="EMBL" id="PPQ26218.1"/>
    </source>
</evidence>
<dbReference type="Proteomes" id="UP000239724">
    <property type="component" value="Unassembled WGS sequence"/>
</dbReference>
<dbReference type="AlphaFoldDB" id="A0A2S6MV46"/>
<name>A0A2S6MV46_RHOGL</name>
<evidence type="ECO:0000259" key="3">
    <source>
        <dbReference type="Pfam" id="PF05170"/>
    </source>
</evidence>
<accession>A0A2S6MV46</accession>
<dbReference type="InterPro" id="IPR007844">
    <property type="entry name" value="AsmA"/>
</dbReference>
<keyword evidence="2" id="KW-1133">Transmembrane helix</keyword>
<dbReference type="GO" id="GO:0005886">
    <property type="term" value="C:plasma membrane"/>
    <property type="evidence" value="ECO:0007669"/>
    <property type="project" value="TreeGrafter"/>
</dbReference>
<gene>
    <name evidence="4" type="ORF">CCS01_30835</name>
</gene>
<sequence>MHTGALWPEGGTDGAPNASVQQESGHFKPGGVRPVANMIAQLIWPDREPPVGDCRFGGMANPRTLRRLAWFGVPIVLLGILVAVWNWDWFIPIVQSRASAAIGRPVTIGHLHVRFDPFIQVVADDIVVANPPDWPDKGDPPLASIKSLTIQADVFRYLHGGGLVVPLVAIDTPKLFVAETKDGEANFRLATSSGGSKSSSNVKIGNLRISDGTVHAVVPKLKSNFTVQVDTRGEGRDAKLVAEAKGTYANQPITGTMVGGALLSLRDKSNPWPIDLKMANGPTHVEVKGTVEEPVAFKGADVRVRFYGPDMGLLEPLAGIPIPATPPYDMTGKVDLEGWDTIRLNDFRGRVGNSDMHGTIVMKPGAKEENGKYKPEVTMDLRSNRVDLTDFAGFLGATPHDTAHATPEQRREIAKANASPRLLPDKRISVPRLKWADIHVKFHGDHIVGRSMPLDDVTVVADVVNGAINVHPASFGVGKGRLITDLDLVPVSDRNVHARADIRMQNLSVSRLMQATHTFQGAGTISGVGAIDGTGDSVASLLGNGNGEMKMAMAGGDLSALLVDLTGLEFGKALLSALGMPQKTAVQCFVSDLLLKRGILDFRVMTLDTGEAITNVGGDVNLRDEAIDLSFKTDSKHFSIGSLPTRIHIGGTFKDPSIRPGAEVAARAGAAAGLAVLFAPLAILPTIQFGTSAAQDARCGELLHQARESAGGKALPKPRPSATSER</sequence>
<evidence type="ECO:0000256" key="2">
    <source>
        <dbReference type="SAM" id="Phobius"/>
    </source>
</evidence>
<dbReference type="InterPro" id="IPR052894">
    <property type="entry name" value="AsmA-related"/>
</dbReference>
<feature type="transmembrane region" description="Helical" evidence="2">
    <location>
        <begin position="68"/>
        <end position="87"/>
    </location>
</feature>
<organism evidence="4 5">
    <name type="scientific">Rhodopila globiformis</name>
    <name type="common">Rhodopseudomonas globiformis</name>
    <dbReference type="NCBI Taxonomy" id="1071"/>
    <lineage>
        <taxon>Bacteria</taxon>
        <taxon>Pseudomonadati</taxon>
        <taxon>Pseudomonadota</taxon>
        <taxon>Alphaproteobacteria</taxon>
        <taxon>Acetobacterales</taxon>
        <taxon>Acetobacteraceae</taxon>
        <taxon>Rhodopila</taxon>
    </lineage>
</organism>
<dbReference type="PANTHER" id="PTHR30441:SF9">
    <property type="entry name" value="ASMA FAMILY PROTEIN YHJG"/>
    <property type="match status" value="1"/>
</dbReference>
<feature type="domain" description="AsmA" evidence="3">
    <location>
        <begin position="199"/>
        <end position="600"/>
    </location>
</feature>
<dbReference type="PANTHER" id="PTHR30441">
    <property type="entry name" value="DUF748 DOMAIN-CONTAINING PROTEIN"/>
    <property type="match status" value="1"/>
</dbReference>
<feature type="region of interest" description="Disordered" evidence="1">
    <location>
        <begin position="1"/>
        <end position="30"/>
    </location>
</feature>
<evidence type="ECO:0000256" key="1">
    <source>
        <dbReference type="SAM" id="MobiDB-lite"/>
    </source>
</evidence>
<protein>
    <recommendedName>
        <fullName evidence="3">AsmA domain-containing protein</fullName>
    </recommendedName>
</protein>
<keyword evidence="2" id="KW-0472">Membrane</keyword>
<dbReference type="EMBL" id="NHRY01000272">
    <property type="protein sequence ID" value="PPQ26218.1"/>
    <property type="molecule type" value="Genomic_DNA"/>
</dbReference>
<reference evidence="4 5" key="1">
    <citation type="journal article" date="2018" name="Arch. Microbiol.">
        <title>New insights into the metabolic potential of the phototrophic purple bacterium Rhodopila globiformis DSM 161(T) from its draft genome sequence and evidence for a vanadium-dependent nitrogenase.</title>
        <authorList>
            <person name="Imhoff J.F."/>
            <person name="Rahn T."/>
            <person name="Kunzel S."/>
            <person name="Neulinger S.C."/>
        </authorList>
    </citation>
    <scope>NUCLEOTIDE SEQUENCE [LARGE SCALE GENOMIC DNA]</scope>
    <source>
        <strain evidence="4 5">DSM 161</strain>
    </source>
</reference>
<comment type="caution">
    <text evidence="4">The sequence shown here is derived from an EMBL/GenBank/DDBJ whole genome shotgun (WGS) entry which is preliminary data.</text>
</comment>
<feature type="region of interest" description="Disordered" evidence="1">
    <location>
        <begin position="706"/>
        <end position="726"/>
    </location>
</feature>
<keyword evidence="2" id="KW-0812">Transmembrane</keyword>
<evidence type="ECO:0000313" key="5">
    <source>
        <dbReference type="Proteomes" id="UP000239724"/>
    </source>
</evidence>
<proteinExistence type="predicted"/>
<keyword evidence="5" id="KW-1185">Reference proteome</keyword>
<dbReference type="Pfam" id="PF05170">
    <property type="entry name" value="AsmA"/>
    <property type="match status" value="1"/>
</dbReference>
<dbReference type="GO" id="GO:0090313">
    <property type="term" value="P:regulation of protein targeting to membrane"/>
    <property type="evidence" value="ECO:0007669"/>
    <property type="project" value="TreeGrafter"/>
</dbReference>